<evidence type="ECO:0000256" key="9">
    <source>
        <dbReference type="ARBA" id="ARBA00022801"/>
    </source>
</evidence>
<feature type="domain" description="Peptidase M14" evidence="23">
    <location>
        <begin position="153"/>
        <end position="706"/>
    </location>
</feature>
<evidence type="ECO:0000256" key="14">
    <source>
        <dbReference type="ARBA" id="ARBA00024141"/>
    </source>
</evidence>
<organism evidence="24 25">
    <name type="scientific">Owenia fusiformis</name>
    <name type="common">Polychaete worm</name>
    <dbReference type="NCBI Taxonomy" id="6347"/>
    <lineage>
        <taxon>Eukaryota</taxon>
        <taxon>Metazoa</taxon>
        <taxon>Spiralia</taxon>
        <taxon>Lophotrochozoa</taxon>
        <taxon>Annelida</taxon>
        <taxon>Polychaeta</taxon>
        <taxon>Sedentaria</taxon>
        <taxon>Canalipalpata</taxon>
        <taxon>Sabellida</taxon>
        <taxon>Oweniida</taxon>
        <taxon>Oweniidae</taxon>
        <taxon>Owenia</taxon>
    </lineage>
</organism>
<feature type="compositionally biased region" description="Basic residues" evidence="22">
    <location>
        <begin position="962"/>
        <end position="976"/>
    </location>
</feature>
<evidence type="ECO:0000256" key="16">
    <source>
        <dbReference type="ARBA" id="ARBA00024627"/>
    </source>
</evidence>
<gene>
    <name evidence="24" type="ORF">OFUS_LOCUS602</name>
</gene>
<keyword evidence="11" id="KW-0482">Metalloprotease</keyword>
<keyword evidence="6" id="KW-0963">Cytoplasm</keyword>
<feature type="compositionally biased region" description="Polar residues" evidence="22">
    <location>
        <begin position="765"/>
        <end position="778"/>
    </location>
</feature>
<dbReference type="GO" id="GO:0030496">
    <property type="term" value="C:midbody"/>
    <property type="evidence" value="ECO:0007669"/>
    <property type="project" value="UniProtKB-SubCell"/>
</dbReference>
<dbReference type="GO" id="GO:0005819">
    <property type="term" value="C:spindle"/>
    <property type="evidence" value="ECO:0007669"/>
    <property type="project" value="UniProtKB-SubCell"/>
</dbReference>
<evidence type="ECO:0000256" key="13">
    <source>
        <dbReference type="ARBA" id="ARBA00023242"/>
    </source>
</evidence>
<comment type="catalytic activity">
    <reaction evidence="15">
        <text>C-terminal L-alpha-aminoacyl-L-glutamyl-L-glutamyl-[tubulin] + H2O = C-terminal L-alpha-aminoacyl-L-glutamyl-[tubulin] + L-glutamate</text>
        <dbReference type="Rhea" id="RHEA:63792"/>
        <dbReference type="Rhea" id="RHEA-COMP:16435"/>
        <dbReference type="Rhea" id="RHEA-COMP:16436"/>
        <dbReference type="ChEBI" id="CHEBI:15377"/>
        <dbReference type="ChEBI" id="CHEBI:29985"/>
        <dbReference type="ChEBI" id="CHEBI:149555"/>
        <dbReference type="ChEBI" id="CHEBI:149556"/>
        <dbReference type="EC" id="3.4.17.24"/>
    </reaction>
    <physiologicalReaction direction="left-to-right" evidence="15">
        <dbReference type="Rhea" id="RHEA:63793"/>
    </physiologicalReaction>
</comment>
<dbReference type="AlphaFoldDB" id="A0A8S4MVY9"/>
<dbReference type="InterPro" id="IPR040626">
    <property type="entry name" value="Pepdidase_M14_N"/>
</dbReference>
<feature type="region of interest" description="Disordered" evidence="22">
    <location>
        <begin position="940"/>
        <end position="1073"/>
    </location>
</feature>
<comment type="catalytic activity">
    <reaction evidence="16">
        <text>C-terminal L-alpha-aminoacyl-L-glutamyl-[tubulin] + H2O = C-terminal L-alpha-aminoacyl-[tubulin] + L-glutamate</text>
        <dbReference type="Rhea" id="RHEA:63796"/>
        <dbReference type="Rhea" id="RHEA-COMP:16436"/>
        <dbReference type="Rhea" id="RHEA-COMP:16437"/>
        <dbReference type="ChEBI" id="CHEBI:15377"/>
        <dbReference type="ChEBI" id="CHEBI:29985"/>
        <dbReference type="ChEBI" id="CHEBI:90782"/>
        <dbReference type="ChEBI" id="CHEBI:149556"/>
        <dbReference type="EC" id="3.4.17.24"/>
    </reaction>
    <physiologicalReaction direction="left-to-right" evidence="16">
        <dbReference type="Rhea" id="RHEA:63797"/>
    </physiologicalReaction>
</comment>
<keyword evidence="12" id="KW-0206">Cytoskeleton</keyword>
<dbReference type="Gene3D" id="2.60.40.3120">
    <property type="match status" value="1"/>
</dbReference>
<dbReference type="Pfam" id="PF18027">
    <property type="entry name" value="Pepdidase_M14_N"/>
    <property type="match status" value="1"/>
</dbReference>
<feature type="region of interest" description="Disordered" evidence="22">
    <location>
        <begin position="356"/>
        <end position="401"/>
    </location>
</feature>
<evidence type="ECO:0000256" key="1">
    <source>
        <dbReference type="ARBA" id="ARBA00001947"/>
    </source>
</evidence>
<feature type="compositionally biased region" description="Basic and acidic residues" evidence="22">
    <location>
        <begin position="1019"/>
        <end position="1030"/>
    </location>
</feature>
<feature type="compositionally biased region" description="Basic residues" evidence="22">
    <location>
        <begin position="1059"/>
        <end position="1073"/>
    </location>
</feature>
<dbReference type="GO" id="GO:0006508">
    <property type="term" value="P:proteolysis"/>
    <property type="evidence" value="ECO:0007669"/>
    <property type="project" value="UniProtKB-KW"/>
</dbReference>
<evidence type="ECO:0000256" key="12">
    <source>
        <dbReference type="ARBA" id="ARBA00023212"/>
    </source>
</evidence>
<evidence type="ECO:0000256" key="2">
    <source>
        <dbReference type="ARBA" id="ARBA00004123"/>
    </source>
</evidence>
<comment type="subcellular location">
    <subcellularLocation>
        <location evidence="3">Cytoplasm</location>
        <location evidence="3">Cytoskeleton</location>
        <location evidence="3">Spindle</location>
    </subcellularLocation>
    <subcellularLocation>
        <location evidence="4">Midbody</location>
    </subcellularLocation>
    <subcellularLocation>
        <location evidence="2">Nucleus</location>
    </subcellularLocation>
</comment>
<evidence type="ECO:0000256" key="7">
    <source>
        <dbReference type="ARBA" id="ARBA00022670"/>
    </source>
</evidence>
<evidence type="ECO:0000313" key="24">
    <source>
        <dbReference type="EMBL" id="CAH1772927.1"/>
    </source>
</evidence>
<dbReference type="InterPro" id="IPR000834">
    <property type="entry name" value="Peptidase_M14"/>
</dbReference>
<dbReference type="Gene3D" id="3.40.630.10">
    <property type="entry name" value="Zn peptidases"/>
    <property type="match status" value="2"/>
</dbReference>
<keyword evidence="10" id="KW-0862">Zinc</keyword>
<comment type="cofactor">
    <cofactor evidence="1">
        <name>Zn(2+)</name>
        <dbReference type="ChEBI" id="CHEBI:29105"/>
    </cofactor>
</comment>
<evidence type="ECO:0000313" key="25">
    <source>
        <dbReference type="Proteomes" id="UP000749559"/>
    </source>
</evidence>
<feature type="compositionally biased region" description="Basic and acidic residues" evidence="22">
    <location>
        <begin position="806"/>
        <end position="821"/>
    </location>
</feature>
<dbReference type="PROSITE" id="PS52035">
    <property type="entry name" value="PEPTIDASE_M14"/>
    <property type="match status" value="1"/>
</dbReference>
<sequence>MEIRCGGLLFSSKFDSGNLARVEKVTRDDDDSEGAVTFISGSDVKCDYEFNAWTNPDCGGTPFENGNRSWFYFGVKGASGGKVIKINIMNMNKQGKLYNQGHAPLVKTVPGKTRWERIRDKPSWEMVDGQFILTFTHRFLEFRGATTYFAFCFPHSYNEAQEKMNVLDSKFDHCKNLTPKSPPDSIYYHRELLCKSLDNLRVDLLTISSCHGLTDEEEPRFDSKLFPDTDTPRCKIFKNKRVYFLSCRVHPGETPGQFVYNGFLDFILREHDPRAIQLRRQFLFKLVPLLNPDGVYRGHYRTDSRGVNLNRMYLDPDFSIYPTIYAAKSIMVYHHVHNRKDKSHNPVCANRNVNNSAAARKSHSKSENQERPSLQDPTLTTQSDTITIAPTMEYRDNGTTGVSSRDKTYTYVYNDILKNSEEQNKEIDRTKQTGSVIQSAKLNETQSIIKNFSDMAISNQIPTAATDLKEQTNAIVSEDTFSDDDDATEHLGNEGSEDDEDNAAPVSTGNVFAPHLCDPKLLKIPPDESGIAFYVDLHGHASKRGCFIYGNHFTDEESQIENMLYPKLISTNTAHFDFTGCNFTEKNMYTKDRKSGTSKEGSGRVGMYKSIGILHSQKNMYTKDKRDGLSKEGSGRVGMYKSIGILHSYTLECNYNTGRMVNSVPPAYGDDGRATPPPVAGFPPKYTIEHYEEVGRACAVAVLDMTETNPWSRLTLCEHSCLHGVREWVRRYIRSLRGQPRSLPRNMAKAAKAASSAVAAAAASHNATRNSKVTNDASRYSKYGDSKSIDSTNQRTASRKSNLPQSKRELGPVKESRPWERNRRKMGGTVSSSSTSSSTSNKSPVAAKSPITLTMTTATSIDMKTFFPDRPSPKPFLVNKQSAHIGDTNSNDVNKVSESHTQYSPRSLNSLVRELSTDGSTVLSLEEEKIQQLRNLPILHKPPAHLNGASILDTPKSDPVKRKLRRTSHSSRRRSSSHSPKTVGQNGRKPGSGTSESDNGERTWIKSRRKKYFGNRSKSLQDPEPERDSIAADGTLEATSIKFSPRATTKDPELESLTKKHSGKSKKNKRMNKKTILNNSGEDTVITQLGRQGIEDDSNDSGPSGITVSDIIRKTQPFKPKQNTETNFWIDL</sequence>
<evidence type="ECO:0000256" key="17">
    <source>
        <dbReference type="ARBA" id="ARBA00026108"/>
    </source>
</evidence>
<evidence type="ECO:0000256" key="18">
    <source>
        <dbReference type="ARBA" id="ARBA00032753"/>
    </source>
</evidence>
<dbReference type="Proteomes" id="UP000749559">
    <property type="component" value="Unassembled WGS sequence"/>
</dbReference>
<dbReference type="GO" id="GO:0008270">
    <property type="term" value="F:zinc ion binding"/>
    <property type="evidence" value="ECO:0007669"/>
    <property type="project" value="InterPro"/>
</dbReference>
<proteinExistence type="inferred from homology"/>
<keyword evidence="9" id="KW-0378">Hydrolase</keyword>
<dbReference type="PANTHER" id="PTHR12756">
    <property type="entry name" value="CYTOSOLIC CARBOXYPEPTIDASE"/>
    <property type="match status" value="1"/>
</dbReference>
<feature type="compositionally biased region" description="Basic and acidic residues" evidence="22">
    <location>
        <begin position="1048"/>
        <end position="1058"/>
    </location>
</feature>
<evidence type="ECO:0000256" key="22">
    <source>
        <dbReference type="SAM" id="MobiDB-lite"/>
    </source>
</evidence>
<evidence type="ECO:0000256" key="5">
    <source>
        <dbReference type="ARBA" id="ARBA00005988"/>
    </source>
</evidence>
<reference evidence="24" key="1">
    <citation type="submission" date="2022-03" db="EMBL/GenBank/DDBJ databases">
        <authorList>
            <person name="Martin C."/>
        </authorList>
    </citation>
    <scope>NUCLEOTIDE SEQUENCE</scope>
</reference>
<protein>
    <recommendedName>
        <fullName evidence="14">Cytosolic carboxypeptidase-like protein 5</fullName>
        <ecNumber evidence="17">3.4.17.24</ecNumber>
    </recommendedName>
    <alternativeName>
        <fullName evidence="19">ATP/GTP-binding protein-like 5</fullName>
    </alternativeName>
    <alternativeName>
        <fullName evidence="18">Protein deglutamylase CCP5</fullName>
    </alternativeName>
</protein>
<dbReference type="CDD" id="cd06236">
    <property type="entry name" value="M14_AGBL5_like"/>
    <property type="match status" value="1"/>
</dbReference>
<feature type="active site" description="Proton donor/acceptor" evidence="21">
    <location>
        <position position="652"/>
    </location>
</feature>
<keyword evidence="25" id="KW-1185">Reference proteome</keyword>
<evidence type="ECO:0000256" key="4">
    <source>
        <dbReference type="ARBA" id="ARBA00004214"/>
    </source>
</evidence>
<evidence type="ECO:0000256" key="6">
    <source>
        <dbReference type="ARBA" id="ARBA00022490"/>
    </source>
</evidence>
<evidence type="ECO:0000256" key="8">
    <source>
        <dbReference type="ARBA" id="ARBA00022723"/>
    </source>
</evidence>
<feature type="compositionally biased region" description="Low complexity" evidence="22">
    <location>
        <begin position="831"/>
        <end position="840"/>
    </location>
</feature>
<evidence type="ECO:0000256" key="10">
    <source>
        <dbReference type="ARBA" id="ARBA00022833"/>
    </source>
</evidence>
<dbReference type="GO" id="GO:0004181">
    <property type="term" value="F:metallocarboxypeptidase activity"/>
    <property type="evidence" value="ECO:0007669"/>
    <property type="project" value="InterPro"/>
</dbReference>
<dbReference type="SUPFAM" id="SSF53187">
    <property type="entry name" value="Zn-dependent exopeptidases"/>
    <property type="match status" value="2"/>
</dbReference>
<feature type="region of interest" description="Disordered" evidence="22">
    <location>
        <begin position="763"/>
        <end position="851"/>
    </location>
</feature>
<comment type="catalytic activity">
    <reaction evidence="20">
        <text>gamma-L-glutamyl-L-glutamyl-[protein] + H2O = L-glutamyl-[protein] + L-glutamate</text>
        <dbReference type="Rhea" id="RHEA:60152"/>
        <dbReference type="Rhea" id="RHEA-COMP:10208"/>
        <dbReference type="Rhea" id="RHEA-COMP:15517"/>
        <dbReference type="ChEBI" id="CHEBI:15377"/>
        <dbReference type="ChEBI" id="CHEBI:29973"/>
        <dbReference type="ChEBI" id="CHEBI:29985"/>
        <dbReference type="ChEBI" id="CHEBI:143622"/>
    </reaction>
    <physiologicalReaction direction="left-to-right" evidence="20">
        <dbReference type="Rhea" id="RHEA:60153"/>
    </physiologicalReaction>
</comment>
<dbReference type="InterPro" id="IPR050821">
    <property type="entry name" value="Cytosolic_carboxypeptidase"/>
</dbReference>
<keyword evidence="7" id="KW-0645">Protease</keyword>
<feature type="compositionally biased region" description="Polar residues" evidence="22">
    <location>
        <begin position="789"/>
        <end position="805"/>
    </location>
</feature>
<dbReference type="GO" id="GO:0005634">
    <property type="term" value="C:nucleus"/>
    <property type="evidence" value="ECO:0007669"/>
    <property type="project" value="UniProtKB-SubCell"/>
</dbReference>
<dbReference type="EC" id="3.4.17.24" evidence="17"/>
<dbReference type="OrthoDB" id="10253041at2759"/>
<name>A0A8S4MVY9_OWEFU</name>
<evidence type="ECO:0000256" key="20">
    <source>
        <dbReference type="ARBA" id="ARBA00047714"/>
    </source>
</evidence>
<comment type="similarity">
    <text evidence="5 21">Belongs to the peptidase M14 family.</text>
</comment>
<comment type="caution">
    <text evidence="24">The sequence shown here is derived from an EMBL/GenBank/DDBJ whole genome shotgun (WGS) entry which is preliminary data.</text>
</comment>
<keyword evidence="8" id="KW-0479">Metal-binding</keyword>
<evidence type="ECO:0000259" key="23">
    <source>
        <dbReference type="PROSITE" id="PS52035"/>
    </source>
</evidence>
<dbReference type="PANTHER" id="PTHR12756:SF12">
    <property type="entry name" value="CYTOSOLIC CARBOXYPEPTIDASE-LIKE PROTEIN 5"/>
    <property type="match status" value="1"/>
</dbReference>
<dbReference type="Pfam" id="PF00246">
    <property type="entry name" value="Peptidase_M14"/>
    <property type="match status" value="1"/>
</dbReference>
<feature type="region of interest" description="Disordered" evidence="22">
    <location>
        <begin position="478"/>
        <end position="509"/>
    </location>
</feature>
<evidence type="ECO:0000256" key="15">
    <source>
        <dbReference type="ARBA" id="ARBA00024524"/>
    </source>
</evidence>
<evidence type="ECO:0000256" key="11">
    <source>
        <dbReference type="ARBA" id="ARBA00023049"/>
    </source>
</evidence>
<keyword evidence="13" id="KW-0539">Nucleus</keyword>
<feature type="region of interest" description="Disordered" evidence="22">
    <location>
        <begin position="884"/>
        <end position="909"/>
    </location>
</feature>
<evidence type="ECO:0000256" key="21">
    <source>
        <dbReference type="PROSITE-ProRule" id="PRU01379"/>
    </source>
</evidence>
<accession>A0A8S4MVY9</accession>
<dbReference type="EMBL" id="CAIIXF020000001">
    <property type="protein sequence ID" value="CAH1772927.1"/>
    <property type="molecule type" value="Genomic_DNA"/>
</dbReference>
<dbReference type="InterPro" id="IPR034286">
    <property type="entry name" value="M14_AGBL5-like"/>
</dbReference>
<evidence type="ECO:0000256" key="3">
    <source>
        <dbReference type="ARBA" id="ARBA00004186"/>
    </source>
</evidence>
<evidence type="ECO:0000256" key="19">
    <source>
        <dbReference type="ARBA" id="ARBA00032928"/>
    </source>
</evidence>
<feature type="compositionally biased region" description="Polar residues" evidence="22">
    <location>
        <begin position="371"/>
        <end position="388"/>
    </location>
</feature>